<dbReference type="PANTHER" id="PTHR43215">
    <property type="entry name" value="RADIAL SPOKE HEAD 1 HOMOLOG"/>
    <property type="match status" value="1"/>
</dbReference>
<evidence type="ECO:0000313" key="4">
    <source>
        <dbReference type="EMBL" id="CAF3658952.1"/>
    </source>
</evidence>
<dbReference type="EMBL" id="CAJNOK010002771">
    <property type="protein sequence ID" value="CAF0874334.1"/>
    <property type="molecule type" value="Genomic_DNA"/>
</dbReference>
<dbReference type="Proteomes" id="UP000663829">
    <property type="component" value="Unassembled WGS sequence"/>
</dbReference>
<dbReference type="Pfam" id="PF02493">
    <property type="entry name" value="MORN"/>
    <property type="match status" value="4"/>
</dbReference>
<dbReference type="Proteomes" id="UP000681722">
    <property type="component" value="Unassembled WGS sequence"/>
</dbReference>
<evidence type="ECO:0000313" key="3">
    <source>
        <dbReference type="EMBL" id="CAF1208134.1"/>
    </source>
</evidence>
<dbReference type="InterPro" id="IPR003409">
    <property type="entry name" value="MORN"/>
</dbReference>
<dbReference type="Gene3D" id="2.20.110.10">
    <property type="entry name" value="Histone H3 K4-specific methyltransferase SET7/9 N-terminal domain"/>
    <property type="match status" value="2"/>
</dbReference>
<comment type="caution">
    <text evidence="3">The sequence shown here is derived from an EMBL/GenBank/DDBJ whole genome shotgun (WGS) entry which is preliminary data.</text>
</comment>
<dbReference type="EMBL" id="CAJOBA010002772">
    <property type="protein sequence ID" value="CAF3658952.1"/>
    <property type="molecule type" value="Genomic_DNA"/>
</dbReference>
<proteinExistence type="predicted"/>
<dbReference type="SMART" id="SM00698">
    <property type="entry name" value="MORN"/>
    <property type="match status" value="4"/>
</dbReference>
<evidence type="ECO:0000313" key="5">
    <source>
        <dbReference type="EMBL" id="CAF3972277.1"/>
    </source>
</evidence>
<dbReference type="EMBL" id="CAJOBC010008840">
    <property type="protein sequence ID" value="CAF3972277.1"/>
    <property type="molecule type" value="Genomic_DNA"/>
</dbReference>
<dbReference type="AlphaFoldDB" id="A0A814WXJ0"/>
<dbReference type="SUPFAM" id="SSF82185">
    <property type="entry name" value="Histone H3 K4-specific methyltransferase SET7/9 N-terminal domain"/>
    <property type="match status" value="1"/>
</dbReference>
<dbReference type="EMBL" id="CAJNOQ010008839">
    <property type="protein sequence ID" value="CAF1208134.1"/>
    <property type="molecule type" value="Genomic_DNA"/>
</dbReference>
<reference evidence="3" key="1">
    <citation type="submission" date="2021-02" db="EMBL/GenBank/DDBJ databases">
        <authorList>
            <person name="Nowell W R."/>
        </authorList>
    </citation>
    <scope>NUCLEOTIDE SEQUENCE</scope>
</reference>
<accession>A0A814WXJ0</accession>
<evidence type="ECO:0000313" key="6">
    <source>
        <dbReference type="Proteomes" id="UP000663829"/>
    </source>
</evidence>
<evidence type="ECO:0000256" key="1">
    <source>
        <dbReference type="ARBA" id="ARBA00022737"/>
    </source>
</evidence>
<dbReference type="OrthoDB" id="423343at2759"/>
<sequence>MGTKYNGGWTKTVTVWYFVKPWSDKLPSVKHTVYRRPTVSPLTHIEQAASNGLATKTLHFEKGVTYVGQVNEKNQKHGYGKLVSPGKMEYSGQFCNDEIHGFGKMKHANGTKYEGEYKHNLMDGRGILTYSNHQEYRGEFKQGLRHGKGVYWNSDGTARHGGTYKNDEYMCCCGLC</sequence>
<dbReference type="PANTHER" id="PTHR43215:SF14">
    <property type="entry name" value="RADIAL SPOKE HEAD 1 HOMOLOG"/>
    <property type="match status" value="1"/>
</dbReference>
<evidence type="ECO:0000313" key="2">
    <source>
        <dbReference type="EMBL" id="CAF0874334.1"/>
    </source>
</evidence>
<dbReference type="Proteomes" id="UP000677228">
    <property type="component" value="Unassembled WGS sequence"/>
</dbReference>
<keyword evidence="1" id="KW-0677">Repeat</keyword>
<name>A0A814WXJ0_9BILA</name>
<protein>
    <submittedName>
        <fullName evidence="3">Uncharacterized protein</fullName>
    </submittedName>
</protein>
<dbReference type="Proteomes" id="UP000682733">
    <property type="component" value="Unassembled WGS sequence"/>
</dbReference>
<organism evidence="3 6">
    <name type="scientific">Didymodactylos carnosus</name>
    <dbReference type="NCBI Taxonomy" id="1234261"/>
    <lineage>
        <taxon>Eukaryota</taxon>
        <taxon>Metazoa</taxon>
        <taxon>Spiralia</taxon>
        <taxon>Gnathifera</taxon>
        <taxon>Rotifera</taxon>
        <taxon>Eurotatoria</taxon>
        <taxon>Bdelloidea</taxon>
        <taxon>Philodinida</taxon>
        <taxon>Philodinidae</taxon>
        <taxon>Didymodactylos</taxon>
    </lineage>
</organism>
<gene>
    <name evidence="3" type="ORF">GPM918_LOCUS24069</name>
    <name evidence="2" type="ORF">OVA965_LOCUS8294</name>
    <name evidence="5" type="ORF">SRO942_LOCUS24068</name>
    <name evidence="4" type="ORF">TMI583_LOCUS8290</name>
</gene>
<keyword evidence="6" id="KW-1185">Reference proteome</keyword>